<dbReference type="KEGG" id="vas:GT360_21365"/>
<organism evidence="10 11">
    <name type="scientific">Vibrio astriarenae</name>
    <dbReference type="NCBI Taxonomy" id="1481923"/>
    <lineage>
        <taxon>Bacteria</taxon>
        <taxon>Pseudomonadati</taxon>
        <taxon>Pseudomonadota</taxon>
        <taxon>Gammaproteobacteria</taxon>
        <taxon>Vibrionales</taxon>
        <taxon>Vibrionaceae</taxon>
        <taxon>Vibrio</taxon>
    </lineage>
</organism>
<evidence type="ECO:0000256" key="5">
    <source>
        <dbReference type="ARBA" id="ARBA00022833"/>
    </source>
</evidence>
<dbReference type="Gene3D" id="3.30.1380.10">
    <property type="match status" value="1"/>
</dbReference>
<comment type="catalytic activity">
    <reaction evidence="1 9">
        <text>D-alanyl-D-alanine + H2O = 2 D-alanine</text>
        <dbReference type="Rhea" id="RHEA:20661"/>
        <dbReference type="ChEBI" id="CHEBI:15377"/>
        <dbReference type="ChEBI" id="CHEBI:57416"/>
        <dbReference type="ChEBI" id="CHEBI:57822"/>
        <dbReference type="EC" id="3.4.13.22"/>
    </reaction>
</comment>
<evidence type="ECO:0000256" key="4">
    <source>
        <dbReference type="ARBA" id="ARBA00022801"/>
    </source>
</evidence>
<dbReference type="GO" id="GO:0006508">
    <property type="term" value="P:proteolysis"/>
    <property type="evidence" value="ECO:0007669"/>
    <property type="project" value="UniProtKB-KW"/>
</dbReference>
<proteinExistence type="inferred from homology"/>
<feature type="binding site" evidence="9">
    <location>
        <position position="127"/>
    </location>
    <ligand>
        <name>Zn(2+)</name>
        <dbReference type="ChEBI" id="CHEBI:29105"/>
        <note>catalytic</note>
    </ligand>
</feature>
<keyword evidence="2 9" id="KW-0645">Protease</keyword>
<dbReference type="Proteomes" id="UP000464262">
    <property type="component" value="Chromosome 2"/>
</dbReference>
<evidence type="ECO:0000313" key="11">
    <source>
        <dbReference type="Proteomes" id="UP000464262"/>
    </source>
</evidence>
<dbReference type="PANTHER" id="PTHR43126">
    <property type="entry name" value="D-ALANYL-D-ALANINE DIPEPTIDASE"/>
    <property type="match status" value="1"/>
</dbReference>
<keyword evidence="5 9" id="KW-0862">Zinc</keyword>
<protein>
    <recommendedName>
        <fullName evidence="9">D-alanyl-D-alanine dipeptidase</fullName>
        <shortName evidence="9">D-Ala-D-Ala dipeptidase</shortName>
        <ecNumber evidence="9">3.4.13.22</ecNumber>
    </recommendedName>
</protein>
<name>A0A7Z2T7Y9_9VIBR</name>
<keyword evidence="3 9" id="KW-0479">Metal-binding</keyword>
<dbReference type="EMBL" id="CP047476">
    <property type="protein sequence ID" value="QIA66043.1"/>
    <property type="molecule type" value="Genomic_DNA"/>
</dbReference>
<keyword evidence="6 9" id="KW-0224">Dipeptidase</keyword>
<comment type="function">
    <text evidence="9">Catalyzes hydrolysis of the D-alanyl-D-alanine dipeptide.</text>
</comment>
<dbReference type="GO" id="GO:0008237">
    <property type="term" value="F:metallopeptidase activity"/>
    <property type="evidence" value="ECO:0007669"/>
    <property type="project" value="UniProtKB-KW"/>
</dbReference>
<feature type="binding site" evidence="9">
    <location>
        <position position="198"/>
    </location>
    <ligand>
        <name>Zn(2+)</name>
        <dbReference type="ChEBI" id="CHEBI:29105"/>
        <note>catalytic</note>
    </ligand>
</feature>
<dbReference type="EC" id="3.4.13.22" evidence="9"/>
<feature type="site" description="Transition state stabilizer" evidence="9">
    <location>
        <position position="76"/>
    </location>
</feature>
<accession>A0A7Z2T7Y9</accession>
<keyword evidence="4 9" id="KW-0378">Hydrolase</keyword>
<dbReference type="PANTHER" id="PTHR43126:SF2">
    <property type="entry name" value="D-ALANYL-D-ALANINE DIPEPTIDASE"/>
    <property type="match status" value="1"/>
</dbReference>
<evidence type="ECO:0000256" key="7">
    <source>
        <dbReference type="ARBA" id="ARBA00023049"/>
    </source>
</evidence>
<gene>
    <name evidence="9" type="primary">ddpX</name>
    <name evidence="10" type="ORF">GT360_21365</name>
</gene>
<sequence>MNHIDISSPKVTDIPVTDMGEELVSVRGIIELGPPPESVETREHYHWVRKEVLARLQRAQTLLPLGLKIRLYEGYRSPQFQHTLFQEQLKRVFVDNPNLSEREVYAIAARLVAPIKTYDGVDLYPPHSTGGAVDVEIIDELGQVIDFGMEIKDWSRVDESLCQTEVVGLPERAKNNRALLNSVMEAAGFVNYSREWWHFSYGDQYWACLTGQTHAMYASAGAGLKR</sequence>
<dbReference type="GO" id="GO:0008270">
    <property type="term" value="F:zinc ion binding"/>
    <property type="evidence" value="ECO:0007669"/>
    <property type="project" value="UniProtKB-UniRule"/>
</dbReference>
<dbReference type="AlphaFoldDB" id="A0A7Z2T7Y9"/>
<evidence type="ECO:0000256" key="6">
    <source>
        <dbReference type="ARBA" id="ARBA00022997"/>
    </source>
</evidence>
<dbReference type="InterPro" id="IPR000755">
    <property type="entry name" value="A_A_dipeptidase"/>
</dbReference>
<dbReference type="SUPFAM" id="SSF55166">
    <property type="entry name" value="Hedgehog/DD-peptidase"/>
    <property type="match status" value="1"/>
</dbReference>
<dbReference type="Pfam" id="PF01427">
    <property type="entry name" value="Peptidase_M15"/>
    <property type="match status" value="1"/>
</dbReference>
<evidence type="ECO:0000256" key="3">
    <source>
        <dbReference type="ARBA" id="ARBA00022723"/>
    </source>
</evidence>
<keyword evidence="7 9" id="KW-0482">Metalloprotease</keyword>
<feature type="active site" description="Proton donor/acceptor" evidence="9">
    <location>
        <position position="195"/>
    </location>
</feature>
<evidence type="ECO:0000313" key="10">
    <source>
        <dbReference type="EMBL" id="QIA66043.1"/>
    </source>
</evidence>
<evidence type="ECO:0000256" key="8">
    <source>
        <dbReference type="ARBA" id="ARBA00023316"/>
    </source>
</evidence>
<feature type="binding site" evidence="9">
    <location>
        <position position="134"/>
    </location>
    <ligand>
        <name>Zn(2+)</name>
        <dbReference type="ChEBI" id="CHEBI:29105"/>
        <note>catalytic</note>
    </ligand>
</feature>
<evidence type="ECO:0000256" key="2">
    <source>
        <dbReference type="ARBA" id="ARBA00022670"/>
    </source>
</evidence>
<dbReference type="InterPro" id="IPR009045">
    <property type="entry name" value="Zn_M74/Hedgehog-like"/>
</dbReference>
<keyword evidence="8" id="KW-0961">Cell wall biogenesis/degradation</keyword>
<comment type="cofactor">
    <cofactor evidence="9">
        <name>Zn(2+)</name>
        <dbReference type="ChEBI" id="CHEBI:29105"/>
    </cofactor>
    <text evidence="9">Binds 1 zinc ion per subunit.</text>
</comment>
<reference evidence="10 11" key="1">
    <citation type="submission" date="2020-01" db="EMBL/GenBank/DDBJ databases">
        <title>Whole genome and functional gene identification of agarase of Vibrio HN897.</title>
        <authorList>
            <person name="Liu Y."/>
            <person name="Zhao Z."/>
        </authorList>
    </citation>
    <scope>NUCLEOTIDE SEQUENCE [LARGE SCALE GENOMIC DNA]</scope>
    <source>
        <strain evidence="10 11">HN897</strain>
    </source>
</reference>
<dbReference type="HAMAP" id="MF_01924">
    <property type="entry name" value="A_A_dipeptidase"/>
    <property type="match status" value="1"/>
</dbReference>
<dbReference type="RefSeq" id="WP_164650995.1">
    <property type="nucleotide sequence ID" value="NZ_CP047476.1"/>
</dbReference>
<dbReference type="GO" id="GO:0160237">
    <property type="term" value="F:D-Ala-D-Ala dipeptidase activity"/>
    <property type="evidence" value="ECO:0007669"/>
    <property type="project" value="UniProtKB-EC"/>
</dbReference>
<evidence type="ECO:0000256" key="9">
    <source>
        <dbReference type="HAMAP-Rule" id="MF_01924"/>
    </source>
</evidence>
<comment type="similarity">
    <text evidence="9">Belongs to the peptidase M15D family.</text>
</comment>
<evidence type="ECO:0000256" key="1">
    <source>
        <dbReference type="ARBA" id="ARBA00001362"/>
    </source>
</evidence>
<dbReference type="GO" id="GO:0071555">
    <property type="term" value="P:cell wall organization"/>
    <property type="evidence" value="ECO:0007669"/>
    <property type="project" value="UniProtKB-KW"/>
</dbReference>
<keyword evidence="11" id="KW-1185">Reference proteome</keyword>